<evidence type="ECO:0000256" key="3">
    <source>
        <dbReference type="ARBA" id="ARBA00022490"/>
    </source>
</evidence>
<evidence type="ECO:0000256" key="2">
    <source>
        <dbReference type="ARBA" id="ARBA00006118"/>
    </source>
</evidence>
<evidence type="ECO:0000256" key="9">
    <source>
        <dbReference type="ARBA" id="ARBA00023212"/>
    </source>
</evidence>
<keyword evidence="10" id="KW-0966">Cell projection</keyword>
<evidence type="ECO:0000313" key="11">
    <source>
        <dbReference type="EMBL" id="CAD9247219.1"/>
    </source>
</evidence>
<dbReference type="PROSITE" id="PS51221">
    <property type="entry name" value="TTL"/>
    <property type="match status" value="1"/>
</dbReference>
<dbReference type="GO" id="GO:0070740">
    <property type="term" value="F:tubulin-glutamic acid ligase activity"/>
    <property type="evidence" value="ECO:0007669"/>
    <property type="project" value="TreeGrafter"/>
</dbReference>
<name>A0A7S1XMP8_9STRA</name>
<evidence type="ECO:0000256" key="7">
    <source>
        <dbReference type="ARBA" id="ARBA00022840"/>
    </source>
</evidence>
<comment type="subcellular location">
    <subcellularLocation>
        <location evidence="1">Cytoplasm</location>
        <location evidence="1">Cytoskeleton</location>
        <location evidence="1">Cilium basal body</location>
    </subcellularLocation>
</comment>
<evidence type="ECO:0000256" key="8">
    <source>
        <dbReference type="ARBA" id="ARBA00023069"/>
    </source>
</evidence>
<evidence type="ECO:0000256" key="10">
    <source>
        <dbReference type="ARBA" id="ARBA00023273"/>
    </source>
</evidence>
<keyword evidence="6" id="KW-0547">Nucleotide-binding</keyword>
<dbReference type="AlphaFoldDB" id="A0A7S1XMP8"/>
<keyword evidence="3" id="KW-0963">Cytoplasm</keyword>
<dbReference type="GO" id="GO:0000226">
    <property type="term" value="P:microtubule cytoskeleton organization"/>
    <property type="evidence" value="ECO:0007669"/>
    <property type="project" value="TreeGrafter"/>
</dbReference>
<organism evidence="11">
    <name type="scientific">Phaeomonas parva</name>
    <dbReference type="NCBI Taxonomy" id="124430"/>
    <lineage>
        <taxon>Eukaryota</taxon>
        <taxon>Sar</taxon>
        <taxon>Stramenopiles</taxon>
        <taxon>Ochrophyta</taxon>
        <taxon>Pinguiophyceae</taxon>
        <taxon>Pinguiochrysidales</taxon>
        <taxon>Pinguiochrysidaceae</taxon>
        <taxon>Phaeomonas</taxon>
    </lineage>
</organism>
<dbReference type="PANTHER" id="PTHR12241">
    <property type="entry name" value="TUBULIN POLYGLUTAMYLASE"/>
    <property type="match status" value="1"/>
</dbReference>
<keyword evidence="8" id="KW-0969">Cilium</keyword>
<gene>
    <name evidence="11" type="ORF">PPAR1163_LOCUS5571</name>
</gene>
<dbReference type="FunFam" id="3.30.470.20:FF:000033">
    <property type="entry name" value="Probable tubulin polyglutamylase TTLL1"/>
    <property type="match status" value="1"/>
</dbReference>
<evidence type="ECO:0000256" key="4">
    <source>
        <dbReference type="ARBA" id="ARBA00022598"/>
    </source>
</evidence>
<dbReference type="GO" id="GO:0036064">
    <property type="term" value="C:ciliary basal body"/>
    <property type="evidence" value="ECO:0007669"/>
    <property type="project" value="TreeGrafter"/>
</dbReference>
<evidence type="ECO:0000256" key="6">
    <source>
        <dbReference type="ARBA" id="ARBA00022741"/>
    </source>
</evidence>
<proteinExistence type="inferred from homology"/>
<dbReference type="Pfam" id="PF03133">
    <property type="entry name" value="TTL"/>
    <property type="match status" value="1"/>
</dbReference>
<evidence type="ECO:0000256" key="1">
    <source>
        <dbReference type="ARBA" id="ARBA00004120"/>
    </source>
</evidence>
<dbReference type="GO" id="GO:0005874">
    <property type="term" value="C:microtubule"/>
    <property type="evidence" value="ECO:0007669"/>
    <property type="project" value="UniProtKB-KW"/>
</dbReference>
<dbReference type="Gene3D" id="3.30.470.20">
    <property type="entry name" value="ATP-grasp fold, B domain"/>
    <property type="match status" value="1"/>
</dbReference>
<dbReference type="InterPro" id="IPR004344">
    <property type="entry name" value="TTL/TTLL_fam"/>
</dbReference>
<dbReference type="EMBL" id="HBGJ01008821">
    <property type="protein sequence ID" value="CAD9247219.1"/>
    <property type="molecule type" value="Transcribed_RNA"/>
</dbReference>
<dbReference type="GO" id="GO:0015631">
    <property type="term" value="F:tubulin binding"/>
    <property type="evidence" value="ECO:0007669"/>
    <property type="project" value="TreeGrafter"/>
</dbReference>
<sequence>MARPRNRENTVRWKADVEKSVLVLNFERRGWAPGSDDDWNFYWATVQNIKWIFNPENGIRLNDHQLVCHFPNHYELTRKDLMAKNIKKYMKELQRDPRVELGDFIPVTYLLPADYSLFVEEFRRNPNAMWIMKPTGKAQGKGIFIINKLAQIKKWSTARWASMPLRESYVISRYVNDPLLIGGRKFDLRLYVLVTCYRPLKIYQYRHGFARFCNVRYTNSANDLDNPFVHLTNVAIQKTGDEYNSIHGGKWHIRNLRLYLQGTAGLEATERLFAEMDAIIVHSCKAVQPVIINDRHCFECYGFDLLIDANLKAWLVEVNASPSLSCTTQSDRIMKTALIRDVLRVAVPDSLGEEPFRGAQAWNPPEFGEFTTLYDESLDPDGEILRSMSSATSTAGISAVHASAGDRRASATVKEAPKWR</sequence>
<dbReference type="GO" id="GO:0005524">
    <property type="term" value="F:ATP binding"/>
    <property type="evidence" value="ECO:0007669"/>
    <property type="project" value="UniProtKB-KW"/>
</dbReference>
<keyword evidence="7" id="KW-0067">ATP-binding</keyword>
<keyword evidence="9" id="KW-0206">Cytoskeleton</keyword>
<keyword evidence="5" id="KW-0493">Microtubule</keyword>
<comment type="similarity">
    <text evidence="2">Belongs to the tubulin polyglutamylase family.</text>
</comment>
<keyword evidence="4" id="KW-0436">Ligase</keyword>
<protein>
    <recommendedName>
        <fullName evidence="12">Tubulin--tyrosine ligase-like protein 9</fullName>
    </recommendedName>
</protein>
<evidence type="ECO:0000256" key="5">
    <source>
        <dbReference type="ARBA" id="ARBA00022701"/>
    </source>
</evidence>
<dbReference type="SUPFAM" id="SSF56059">
    <property type="entry name" value="Glutathione synthetase ATP-binding domain-like"/>
    <property type="match status" value="1"/>
</dbReference>
<dbReference type="PANTHER" id="PTHR12241:SF31">
    <property type="entry name" value="POLYGLUTAMYLASE COMPLEX SUBUNIT TTLL1"/>
    <property type="match status" value="1"/>
</dbReference>
<reference evidence="11" key="1">
    <citation type="submission" date="2021-01" db="EMBL/GenBank/DDBJ databases">
        <authorList>
            <person name="Corre E."/>
            <person name="Pelletier E."/>
            <person name="Niang G."/>
            <person name="Scheremetjew M."/>
            <person name="Finn R."/>
            <person name="Kale V."/>
            <person name="Holt S."/>
            <person name="Cochrane G."/>
            <person name="Meng A."/>
            <person name="Brown T."/>
            <person name="Cohen L."/>
        </authorList>
    </citation>
    <scope>NUCLEOTIDE SEQUENCE</scope>
    <source>
        <strain evidence="11">CCMP2877</strain>
    </source>
</reference>
<accession>A0A7S1XMP8</accession>
<evidence type="ECO:0008006" key="12">
    <source>
        <dbReference type="Google" id="ProtNLM"/>
    </source>
</evidence>